<gene>
    <name evidence="3" type="ORF">SEPMUDRAFT_145801</name>
</gene>
<dbReference type="PANTHER" id="PTHR40370:SF1">
    <property type="entry name" value="DUF3074 DOMAIN-CONTAINING PROTEIN"/>
    <property type="match status" value="1"/>
</dbReference>
<reference evidence="3 4" key="1">
    <citation type="journal article" date="2012" name="PLoS Pathog.">
        <title>Diverse lifestyles and strategies of plant pathogenesis encoded in the genomes of eighteen Dothideomycetes fungi.</title>
        <authorList>
            <person name="Ohm R.A."/>
            <person name="Feau N."/>
            <person name="Henrissat B."/>
            <person name="Schoch C.L."/>
            <person name="Horwitz B.A."/>
            <person name="Barry K.W."/>
            <person name="Condon B.J."/>
            <person name="Copeland A.C."/>
            <person name="Dhillon B."/>
            <person name="Glaser F."/>
            <person name="Hesse C.N."/>
            <person name="Kosti I."/>
            <person name="LaButti K."/>
            <person name="Lindquist E.A."/>
            <person name="Lucas S."/>
            <person name="Salamov A.A."/>
            <person name="Bradshaw R.E."/>
            <person name="Ciuffetti L."/>
            <person name="Hamelin R.C."/>
            <person name="Kema G.H.J."/>
            <person name="Lawrence C."/>
            <person name="Scott J.A."/>
            <person name="Spatafora J.W."/>
            <person name="Turgeon B.G."/>
            <person name="de Wit P.J.G.M."/>
            <person name="Zhong S."/>
            <person name="Goodwin S.B."/>
            <person name="Grigoriev I.V."/>
        </authorList>
    </citation>
    <scope>NUCLEOTIDE SEQUENCE [LARGE SCALE GENOMIC DNA]</scope>
    <source>
        <strain evidence="3 4">SO2202</strain>
    </source>
</reference>
<feature type="compositionally biased region" description="Polar residues" evidence="1">
    <location>
        <begin position="366"/>
        <end position="392"/>
    </location>
</feature>
<feature type="compositionally biased region" description="Polar residues" evidence="1">
    <location>
        <begin position="487"/>
        <end position="497"/>
    </location>
</feature>
<evidence type="ECO:0000259" key="2">
    <source>
        <dbReference type="Pfam" id="PF11274"/>
    </source>
</evidence>
<dbReference type="InterPro" id="IPR024500">
    <property type="entry name" value="DUF3074"/>
</dbReference>
<name>N1QJX6_SPHMS</name>
<evidence type="ECO:0000313" key="3">
    <source>
        <dbReference type="EMBL" id="EMF16582.1"/>
    </source>
</evidence>
<feature type="region of interest" description="Disordered" evidence="1">
    <location>
        <begin position="41"/>
        <end position="92"/>
    </location>
</feature>
<proteinExistence type="predicted"/>
<dbReference type="eggNOG" id="ENOG502S6FW">
    <property type="taxonomic scope" value="Eukaryota"/>
</dbReference>
<feature type="region of interest" description="Disordered" evidence="1">
    <location>
        <begin position="450"/>
        <end position="497"/>
    </location>
</feature>
<dbReference type="EMBL" id="KB456260">
    <property type="protein sequence ID" value="EMF16582.1"/>
    <property type="molecule type" value="Genomic_DNA"/>
</dbReference>
<dbReference type="AlphaFoldDB" id="N1QJX6"/>
<sequence>MKELHEALTYLGPVDWNEVPTDDLKQFASACLTAGELIINSVPPNPDGTPFNASKASQSKPNQATSHQGVTASEARSDPPHEDHVRLQKSWGKPYKFKKEQNPHNVALYKMAGNDRHGAWFARRSVHEGIGYDRFKRAMMREFSQALTVQGEPGAGAVRGIAADRRLERIDIPGLGKLEVYELSAAFPGPVTPRDFVALVISSDSTLSDKSAVDIGGNTHVPRHFMVLSKPVAHPDAPSRSGLVRGQYESVEVIREIPLSTAKSTSTTKLVRTNSNDTQSKGTQGRDANASDEPELNPVEWIMVTRSDPGGGIPRFLVERGTPEAMLGDLTKFFDWACALDEIPHPDDDLDEQRGVPGEQAEKTKTGGTSSAPSEVNGSAPVSSETPTTASNPVLPERTKPAPAAAYSTTTTTHESSQGGYLSGFTNAIEAGIEAYAPASVSGVLLQHLHPEPESSDDSSDTSSMESFLSAEELRRVSTAPEVQAPDVSTDNLSIMSGNVSEEAKNIKGMSHHEKEVLKLVRKREKLDQQLAKKRLAEQQKIKEAQEKDNSESGKTQEKIEQQLKKTEEKHRREVEKLEAKKAKEERKAEEKRKKKDDRYKLSLVSRERDDFRSQADLLRRENSLLRNQVADLQTQNTLMAQKLGALGGREALKEIDEACGRSRSTSIKSTEALSSSTATTTP</sequence>
<feature type="region of interest" description="Disordered" evidence="1">
    <location>
        <begin position="538"/>
        <end position="602"/>
    </location>
</feature>
<feature type="region of interest" description="Disordered" evidence="1">
    <location>
        <begin position="345"/>
        <end position="421"/>
    </location>
</feature>
<feature type="region of interest" description="Disordered" evidence="1">
    <location>
        <begin position="658"/>
        <end position="683"/>
    </location>
</feature>
<protein>
    <recommendedName>
        <fullName evidence="2">DUF3074 domain-containing protein</fullName>
    </recommendedName>
</protein>
<dbReference type="HOGENOM" id="CLU_022947_0_0_1"/>
<feature type="compositionally biased region" description="Low complexity" evidence="1">
    <location>
        <begin position="461"/>
        <end position="470"/>
    </location>
</feature>
<dbReference type="PANTHER" id="PTHR40370">
    <property type="entry name" value="EXPRESSED PROTEIN"/>
    <property type="match status" value="1"/>
</dbReference>
<feature type="compositionally biased region" description="Polar residues" evidence="1">
    <location>
        <begin position="51"/>
        <end position="71"/>
    </location>
</feature>
<dbReference type="InterPro" id="IPR023393">
    <property type="entry name" value="START-like_dom_sf"/>
</dbReference>
<dbReference type="Gene3D" id="3.30.530.20">
    <property type="match status" value="1"/>
</dbReference>
<dbReference type="OrthoDB" id="5403181at2759"/>
<organism evidence="3 4">
    <name type="scientific">Sphaerulina musiva (strain SO2202)</name>
    <name type="common">Poplar stem canker fungus</name>
    <name type="synonym">Septoria musiva</name>
    <dbReference type="NCBI Taxonomy" id="692275"/>
    <lineage>
        <taxon>Eukaryota</taxon>
        <taxon>Fungi</taxon>
        <taxon>Dikarya</taxon>
        <taxon>Ascomycota</taxon>
        <taxon>Pezizomycotina</taxon>
        <taxon>Dothideomycetes</taxon>
        <taxon>Dothideomycetidae</taxon>
        <taxon>Mycosphaerellales</taxon>
        <taxon>Mycosphaerellaceae</taxon>
        <taxon>Sphaerulina</taxon>
    </lineage>
</organism>
<dbReference type="SUPFAM" id="SSF55961">
    <property type="entry name" value="Bet v1-like"/>
    <property type="match status" value="1"/>
</dbReference>
<dbReference type="OMA" id="MNPVEWI"/>
<feature type="domain" description="DUF3074" evidence="2">
    <location>
        <begin position="120"/>
        <end position="337"/>
    </location>
</feature>
<dbReference type="Pfam" id="PF11274">
    <property type="entry name" value="DUF3074"/>
    <property type="match status" value="1"/>
</dbReference>
<dbReference type="RefSeq" id="XP_016764703.1">
    <property type="nucleotide sequence ID" value="XM_016903278.1"/>
</dbReference>
<keyword evidence="4" id="KW-1185">Reference proteome</keyword>
<feature type="compositionally biased region" description="Low complexity" evidence="1">
    <location>
        <begin position="401"/>
        <end position="413"/>
    </location>
</feature>
<evidence type="ECO:0000256" key="1">
    <source>
        <dbReference type="SAM" id="MobiDB-lite"/>
    </source>
</evidence>
<dbReference type="GeneID" id="27900415"/>
<dbReference type="Proteomes" id="UP000016931">
    <property type="component" value="Unassembled WGS sequence"/>
</dbReference>
<feature type="compositionally biased region" description="Basic and acidic residues" evidence="1">
    <location>
        <begin position="75"/>
        <end position="86"/>
    </location>
</feature>
<feature type="compositionally biased region" description="Low complexity" evidence="1">
    <location>
        <begin position="670"/>
        <end position="683"/>
    </location>
</feature>
<accession>N1QJX6</accession>
<feature type="compositionally biased region" description="Polar residues" evidence="1">
    <location>
        <begin position="270"/>
        <end position="283"/>
    </location>
</feature>
<evidence type="ECO:0000313" key="4">
    <source>
        <dbReference type="Proteomes" id="UP000016931"/>
    </source>
</evidence>
<feature type="region of interest" description="Disordered" evidence="1">
    <location>
        <begin position="264"/>
        <end position="297"/>
    </location>
</feature>